<dbReference type="PANTHER" id="PTHR24346:SF107">
    <property type="entry name" value="SERINE_THREONINE-PROTEIN KINASE CHK1"/>
    <property type="match status" value="1"/>
</dbReference>
<evidence type="ECO:0000256" key="8">
    <source>
        <dbReference type="ARBA" id="ARBA00022777"/>
    </source>
</evidence>
<keyword evidence="9 14" id="KW-0067">ATP-binding</keyword>
<evidence type="ECO:0000256" key="15">
    <source>
        <dbReference type="RuleBase" id="RU000304"/>
    </source>
</evidence>
<feature type="binding site" evidence="14">
    <location>
        <position position="47"/>
    </location>
    <ligand>
        <name>ATP</name>
        <dbReference type="ChEBI" id="CHEBI:30616"/>
    </ligand>
</feature>
<dbReference type="EMBL" id="UFQS01001439">
    <property type="protein sequence ID" value="SSX10897.1"/>
    <property type="molecule type" value="Genomic_DNA"/>
</dbReference>
<evidence type="ECO:0000256" key="12">
    <source>
        <dbReference type="ARBA" id="ARBA00047899"/>
    </source>
</evidence>
<dbReference type="PANTHER" id="PTHR24346">
    <property type="entry name" value="MAP/MICROTUBULE AFFINITY-REGULATING KINASE"/>
    <property type="match status" value="1"/>
</dbReference>
<evidence type="ECO:0000256" key="9">
    <source>
        <dbReference type="ARBA" id="ARBA00022840"/>
    </source>
</evidence>
<dbReference type="VEuPathDB" id="VectorBase:CSON002628"/>
<comment type="catalytic activity">
    <reaction evidence="13">
        <text>L-seryl-[protein] + ATP = O-phospho-L-seryl-[protein] + ADP + H(+)</text>
        <dbReference type="Rhea" id="RHEA:17989"/>
        <dbReference type="Rhea" id="RHEA-COMP:9863"/>
        <dbReference type="Rhea" id="RHEA-COMP:11604"/>
        <dbReference type="ChEBI" id="CHEBI:15378"/>
        <dbReference type="ChEBI" id="CHEBI:29999"/>
        <dbReference type="ChEBI" id="CHEBI:30616"/>
        <dbReference type="ChEBI" id="CHEBI:83421"/>
        <dbReference type="ChEBI" id="CHEBI:456216"/>
        <dbReference type="EC" id="2.7.11.1"/>
    </reaction>
</comment>
<evidence type="ECO:0000256" key="4">
    <source>
        <dbReference type="ARBA" id="ARBA00022527"/>
    </source>
</evidence>
<feature type="domain" description="Protein kinase" evidence="16">
    <location>
        <begin position="18"/>
        <end position="274"/>
    </location>
</feature>
<dbReference type="FunFam" id="3.30.200.20:FF:000229">
    <property type="entry name" value="Serine/threonine-protein kinase Chk1"/>
    <property type="match status" value="1"/>
</dbReference>
<evidence type="ECO:0000256" key="1">
    <source>
        <dbReference type="ARBA" id="ARBA00004123"/>
    </source>
</evidence>
<keyword evidence="5" id="KW-0808">Transferase</keyword>
<dbReference type="InterPro" id="IPR000719">
    <property type="entry name" value="Prot_kinase_dom"/>
</dbReference>
<dbReference type="InterPro" id="IPR011009">
    <property type="entry name" value="Kinase-like_dom_sf"/>
</dbReference>
<dbReference type="SUPFAM" id="SSF56112">
    <property type="entry name" value="Protein kinase-like (PK-like)"/>
    <property type="match status" value="1"/>
</dbReference>
<protein>
    <recommendedName>
        <fullName evidence="3">non-specific serine/threonine protein kinase</fullName>
        <ecNumber evidence="3">2.7.11.1</ecNumber>
    </recommendedName>
</protein>
<evidence type="ECO:0000256" key="6">
    <source>
        <dbReference type="ARBA" id="ARBA00022741"/>
    </source>
</evidence>
<comment type="similarity">
    <text evidence="2">Belongs to the protein kinase superfamily. CAMK Ser/Thr protein kinase family. NIM1 subfamily.</text>
</comment>
<reference evidence="18" key="2">
    <citation type="submission" date="2018-07" db="EMBL/GenBank/DDBJ databases">
        <authorList>
            <person name="Quirk P.G."/>
            <person name="Krulwich T.A."/>
        </authorList>
    </citation>
    <scope>NUCLEOTIDE SEQUENCE</scope>
</reference>
<keyword evidence="6 14" id="KW-0547">Nucleotide-binding</keyword>
<dbReference type="PROSITE" id="PS00108">
    <property type="entry name" value="PROTEIN_KINASE_ST"/>
    <property type="match status" value="1"/>
</dbReference>
<dbReference type="GO" id="GO:0005524">
    <property type="term" value="F:ATP binding"/>
    <property type="evidence" value="ECO:0007669"/>
    <property type="project" value="UniProtKB-UniRule"/>
</dbReference>
<evidence type="ECO:0000256" key="2">
    <source>
        <dbReference type="ARBA" id="ARBA00010791"/>
    </source>
</evidence>
<dbReference type="AlphaFoldDB" id="A0A336L1Y4"/>
<dbReference type="PROSITE" id="PS50011">
    <property type="entry name" value="PROTEIN_KINASE_DOM"/>
    <property type="match status" value="1"/>
</dbReference>
<dbReference type="GO" id="GO:0033314">
    <property type="term" value="P:mitotic DNA replication checkpoint signaling"/>
    <property type="evidence" value="ECO:0007669"/>
    <property type="project" value="UniProtKB-ARBA"/>
</dbReference>
<keyword evidence="10" id="KW-0539">Nucleus</keyword>
<evidence type="ECO:0000259" key="16">
    <source>
        <dbReference type="PROSITE" id="PS50011"/>
    </source>
</evidence>
<evidence type="ECO:0000256" key="13">
    <source>
        <dbReference type="ARBA" id="ARBA00048679"/>
    </source>
</evidence>
<dbReference type="PROSITE" id="PS00107">
    <property type="entry name" value="PROTEIN_KINASE_ATP"/>
    <property type="match status" value="1"/>
</dbReference>
<dbReference type="OMA" id="GYTCKVG"/>
<keyword evidence="7" id="KW-0227">DNA damage</keyword>
<sequence length="492" mass="55141">MNGSQQGLTASKEFVDGWTIAQTLGEGAYGEVKLLINRHSGDAVAMKMVDLKKHPDAVNSVKKEVAIQRNLSHINILKFFGKRSQGDTEFIFLEYASGGELFDRIEPDVGMTPVDAQRYFNQLLLGVEYLHEKGIAHRDLKPENLLLDEHDNVKISDFGMATMFRLKGRERQLTTKCGTLPYVAPEVLIEPYHAAPADIWSCGIILVTLLSGELPWDQPTTNCAEFIAWKSNTYQSRTPWSKLNTLAISLLRKILAVNPSERISLKNIMQHRWCTQKFSPVESCDVTDSGDMPRAKRLCSNVNLMGSNTDDSLSRMCLSQPMPSSKYAVSEVSTDCDAPNNSNNYGDRISFCFSQPTMMDDLLLCTQMNATQCANPFQRLVKRMTRFCVSTSFDETVQKLTSVLENLGFQYKTHDDNVVTIMTTDRRKADLIFKVTLLEMEGKILLDFRLSKGCGLDFKRGFMKIRDTLNSEGIVAKVPTAFAFASVLGNGQ</sequence>
<dbReference type="InterPro" id="IPR008271">
    <property type="entry name" value="Ser/Thr_kinase_AS"/>
</dbReference>
<dbReference type="CDD" id="cd14069">
    <property type="entry name" value="STKc_Chk1"/>
    <property type="match status" value="1"/>
</dbReference>
<dbReference type="GO" id="GO:0005634">
    <property type="term" value="C:nucleus"/>
    <property type="evidence" value="ECO:0007669"/>
    <property type="project" value="UniProtKB-SubCell"/>
</dbReference>
<evidence type="ECO:0000256" key="10">
    <source>
        <dbReference type="ARBA" id="ARBA00023242"/>
    </source>
</evidence>
<evidence type="ECO:0000256" key="14">
    <source>
        <dbReference type="PROSITE-ProRule" id="PRU10141"/>
    </source>
</evidence>
<dbReference type="InterPro" id="IPR034670">
    <property type="entry name" value="Chk1_catalytic_dom"/>
</dbReference>
<keyword evidence="4 15" id="KW-0723">Serine/threonine-protein kinase</keyword>
<accession>A0A336L1Y4</accession>
<dbReference type="SMART" id="SM00220">
    <property type="entry name" value="S_TKc"/>
    <property type="match status" value="1"/>
</dbReference>
<dbReference type="FunFam" id="1.10.510.10:FF:000301">
    <property type="entry name" value="Serine/threonine-protein kinase Chk1"/>
    <property type="match status" value="1"/>
</dbReference>
<dbReference type="Gene3D" id="3.30.200.20">
    <property type="entry name" value="Phosphorylase Kinase, domain 1"/>
    <property type="match status" value="1"/>
</dbReference>
<evidence type="ECO:0000313" key="17">
    <source>
        <dbReference type="EMBL" id="SSX10897.1"/>
    </source>
</evidence>
<keyword evidence="8" id="KW-0418">Kinase</keyword>
<dbReference type="Pfam" id="PF00069">
    <property type="entry name" value="Pkinase"/>
    <property type="match status" value="1"/>
</dbReference>
<name>A0A336L1Y4_CULSO</name>
<evidence type="ECO:0000256" key="11">
    <source>
        <dbReference type="ARBA" id="ARBA00023306"/>
    </source>
</evidence>
<reference evidence="17" key="1">
    <citation type="submission" date="2018-04" db="EMBL/GenBank/DDBJ databases">
        <authorList>
            <person name="Go L.Y."/>
            <person name="Mitchell J.A."/>
        </authorList>
    </citation>
    <scope>NUCLEOTIDE SEQUENCE</scope>
    <source>
        <tissue evidence="17">Whole organism</tissue>
    </source>
</reference>
<dbReference type="EMBL" id="UFQT01001439">
    <property type="protein sequence ID" value="SSX30575.1"/>
    <property type="molecule type" value="Genomic_DNA"/>
</dbReference>
<evidence type="ECO:0000256" key="5">
    <source>
        <dbReference type="ARBA" id="ARBA00022679"/>
    </source>
</evidence>
<dbReference type="GO" id="GO:0000077">
    <property type="term" value="P:DNA damage checkpoint signaling"/>
    <property type="evidence" value="ECO:0007669"/>
    <property type="project" value="InterPro"/>
</dbReference>
<proteinExistence type="inferred from homology"/>
<evidence type="ECO:0000313" key="18">
    <source>
        <dbReference type="EMBL" id="SSX30575.1"/>
    </source>
</evidence>
<evidence type="ECO:0000256" key="3">
    <source>
        <dbReference type="ARBA" id="ARBA00012513"/>
    </source>
</evidence>
<keyword evidence="11" id="KW-0131">Cell cycle</keyword>
<dbReference type="GO" id="GO:0004674">
    <property type="term" value="F:protein serine/threonine kinase activity"/>
    <property type="evidence" value="ECO:0007669"/>
    <property type="project" value="UniProtKB-KW"/>
</dbReference>
<comment type="catalytic activity">
    <reaction evidence="12">
        <text>L-threonyl-[protein] + ATP = O-phospho-L-threonyl-[protein] + ADP + H(+)</text>
        <dbReference type="Rhea" id="RHEA:46608"/>
        <dbReference type="Rhea" id="RHEA-COMP:11060"/>
        <dbReference type="Rhea" id="RHEA-COMP:11605"/>
        <dbReference type="ChEBI" id="CHEBI:15378"/>
        <dbReference type="ChEBI" id="CHEBI:30013"/>
        <dbReference type="ChEBI" id="CHEBI:30616"/>
        <dbReference type="ChEBI" id="CHEBI:61977"/>
        <dbReference type="ChEBI" id="CHEBI:456216"/>
        <dbReference type="EC" id="2.7.11.1"/>
    </reaction>
</comment>
<dbReference type="Gene3D" id="3.30.310.80">
    <property type="entry name" value="Kinase associated domain 1, KA1"/>
    <property type="match status" value="1"/>
</dbReference>
<organism evidence="17">
    <name type="scientific">Culicoides sonorensis</name>
    <name type="common">Biting midge</name>
    <dbReference type="NCBI Taxonomy" id="179676"/>
    <lineage>
        <taxon>Eukaryota</taxon>
        <taxon>Metazoa</taxon>
        <taxon>Ecdysozoa</taxon>
        <taxon>Arthropoda</taxon>
        <taxon>Hexapoda</taxon>
        <taxon>Insecta</taxon>
        <taxon>Pterygota</taxon>
        <taxon>Neoptera</taxon>
        <taxon>Endopterygota</taxon>
        <taxon>Diptera</taxon>
        <taxon>Nematocera</taxon>
        <taxon>Chironomoidea</taxon>
        <taxon>Ceratopogonidae</taxon>
        <taxon>Ceratopogoninae</taxon>
        <taxon>Culicoides</taxon>
        <taxon>Monoculicoides</taxon>
    </lineage>
</organism>
<gene>
    <name evidence="17" type="primary">CSON002628</name>
</gene>
<dbReference type="GO" id="GO:0005737">
    <property type="term" value="C:cytoplasm"/>
    <property type="evidence" value="ECO:0007669"/>
    <property type="project" value="TreeGrafter"/>
</dbReference>
<comment type="subcellular location">
    <subcellularLocation>
        <location evidence="1">Nucleus</location>
    </subcellularLocation>
</comment>
<evidence type="ECO:0000256" key="7">
    <source>
        <dbReference type="ARBA" id="ARBA00022763"/>
    </source>
</evidence>
<dbReference type="Gene3D" id="1.10.510.10">
    <property type="entry name" value="Transferase(Phosphotransferase) domain 1"/>
    <property type="match status" value="1"/>
</dbReference>
<dbReference type="EC" id="2.7.11.1" evidence="3"/>
<dbReference type="InterPro" id="IPR017441">
    <property type="entry name" value="Protein_kinase_ATP_BS"/>
</dbReference>